<keyword evidence="3" id="KW-1185">Reference proteome</keyword>
<comment type="caution">
    <text evidence="2">The sequence shown here is derived from an EMBL/GenBank/DDBJ whole genome shotgun (WGS) entry which is preliminary data.</text>
</comment>
<sequence>MYVCTETQRQVLLTFPFSFSFSFFFLPGVVLSIKSRYLFFPFPFRIPVPGVFRCYYLFQVDSVSLSIYVSASSLFDLPPSSFPLQLTISSIIYHPPSPI</sequence>
<evidence type="ECO:0000256" key="1">
    <source>
        <dbReference type="SAM" id="Phobius"/>
    </source>
</evidence>
<evidence type="ECO:0000313" key="3">
    <source>
        <dbReference type="Proteomes" id="UP001451303"/>
    </source>
</evidence>
<feature type="transmembrane region" description="Helical" evidence="1">
    <location>
        <begin position="12"/>
        <end position="33"/>
    </location>
</feature>
<proteinExistence type="predicted"/>
<organism evidence="2 3">
    <name type="scientific">Neurospora intermedia</name>
    <dbReference type="NCBI Taxonomy" id="5142"/>
    <lineage>
        <taxon>Eukaryota</taxon>
        <taxon>Fungi</taxon>
        <taxon>Dikarya</taxon>
        <taxon>Ascomycota</taxon>
        <taxon>Pezizomycotina</taxon>
        <taxon>Sordariomycetes</taxon>
        <taxon>Sordariomycetidae</taxon>
        <taxon>Sordariales</taxon>
        <taxon>Sordariaceae</taxon>
        <taxon>Neurospora</taxon>
    </lineage>
</organism>
<keyword evidence="1" id="KW-0812">Transmembrane</keyword>
<dbReference type="EMBL" id="JAVLET010000002">
    <property type="protein sequence ID" value="KAL0472940.1"/>
    <property type="molecule type" value="Genomic_DNA"/>
</dbReference>
<gene>
    <name evidence="2" type="ORF">QR685DRAFT_515326</name>
</gene>
<name>A0ABR3DJT7_NEUIN</name>
<accession>A0ABR3DJT7</accession>
<protein>
    <submittedName>
        <fullName evidence="2">Uncharacterized protein</fullName>
    </submittedName>
</protein>
<keyword evidence="1" id="KW-1133">Transmembrane helix</keyword>
<reference evidence="2 3" key="1">
    <citation type="submission" date="2023-09" db="EMBL/GenBank/DDBJ databases">
        <title>Multi-omics analysis of a traditional fermented food reveals byproduct-associated fungal strains for waste-to-food upcycling.</title>
        <authorList>
            <consortium name="Lawrence Berkeley National Laboratory"/>
            <person name="Rekdal V.M."/>
            <person name="Villalobos-Escobedo J.M."/>
            <person name="Rodriguez-Valeron N."/>
            <person name="Garcia M.O."/>
            <person name="Vasquez D.P."/>
            <person name="Damayanti I."/>
            <person name="Sorensen P.M."/>
            <person name="Baidoo E.E."/>
            <person name="De Carvalho A.C."/>
            <person name="Riley R."/>
            <person name="Lipzen A."/>
            <person name="He G."/>
            <person name="Yan M."/>
            <person name="Haridas S."/>
            <person name="Daum C."/>
            <person name="Yoshinaga Y."/>
            <person name="Ng V."/>
            <person name="Grigoriev I.V."/>
            <person name="Munk R."/>
            <person name="Nuraida L."/>
            <person name="Wijaya C.H."/>
            <person name="Morales P.-C."/>
            <person name="Keasling J.D."/>
        </authorList>
    </citation>
    <scope>NUCLEOTIDE SEQUENCE [LARGE SCALE GENOMIC DNA]</scope>
    <source>
        <strain evidence="2 3">FGSC 2613</strain>
    </source>
</reference>
<evidence type="ECO:0000313" key="2">
    <source>
        <dbReference type="EMBL" id="KAL0472940.1"/>
    </source>
</evidence>
<keyword evidence="1" id="KW-0472">Membrane</keyword>
<dbReference type="Proteomes" id="UP001451303">
    <property type="component" value="Unassembled WGS sequence"/>
</dbReference>